<dbReference type="GO" id="GO:0002244">
    <property type="term" value="P:hematopoietic progenitor cell differentiation"/>
    <property type="evidence" value="ECO:0007669"/>
    <property type="project" value="TreeGrafter"/>
</dbReference>
<dbReference type="GO" id="GO:0046427">
    <property type="term" value="P:positive regulation of receptor signaling pathway via JAK-STAT"/>
    <property type="evidence" value="ECO:0007669"/>
    <property type="project" value="TreeGrafter"/>
</dbReference>
<dbReference type="GO" id="GO:0046872">
    <property type="term" value="F:metal ion binding"/>
    <property type="evidence" value="ECO:0007669"/>
    <property type="project" value="UniProtKB-KW"/>
</dbReference>
<evidence type="ECO:0000259" key="39">
    <source>
        <dbReference type="PROSITE" id="PS50011"/>
    </source>
</evidence>
<evidence type="ECO:0000256" key="34">
    <source>
        <dbReference type="PROSITE-ProRule" id="PRU10141"/>
    </source>
</evidence>
<feature type="compositionally biased region" description="Polar residues" evidence="37">
    <location>
        <begin position="2446"/>
        <end position="2469"/>
    </location>
</feature>
<dbReference type="InterPro" id="IPR000719">
    <property type="entry name" value="Prot_kinase_dom"/>
</dbReference>
<dbReference type="InterPro" id="IPR001245">
    <property type="entry name" value="Ser-Thr/Tyr_kinase_cat_dom"/>
</dbReference>
<feature type="compositionally biased region" description="Polar residues" evidence="37">
    <location>
        <begin position="1442"/>
        <end position="1459"/>
    </location>
</feature>
<evidence type="ECO:0000256" key="24">
    <source>
        <dbReference type="ARBA" id="ARBA00051243"/>
    </source>
</evidence>
<dbReference type="Pfam" id="PF07714">
    <property type="entry name" value="PK_Tyr_Ser-Thr"/>
    <property type="match status" value="2"/>
</dbReference>
<dbReference type="GO" id="GO:0005018">
    <property type="term" value="F:platelet-derived growth factor alpha-receptor activity"/>
    <property type="evidence" value="ECO:0007669"/>
    <property type="project" value="InterPro"/>
</dbReference>
<keyword evidence="16 38" id="KW-0472">Membrane</keyword>
<feature type="region of interest" description="Disordered" evidence="37">
    <location>
        <begin position="1405"/>
        <end position="1463"/>
    </location>
</feature>
<feature type="DNA-binding region" description="Homeobox" evidence="33">
    <location>
        <begin position="140"/>
        <end position="184"/>
    </location>
</feature>
<dbReference type="GO" id="GO:0030335">
    <property type="term" value="P:positive regulation of cell migration"/>
    <property type="evidence" value="ECO:0007669"/>
    <property type="project" value="TreeGrafter"/>
</dbReference>
<comment type="catalytic activity">
    <reaction evidence="24">
        <text>L-tyrosyl-[protein] + ATP = O-phospho-L-tyrosyl-[protein] + ADP + H(+)</text>
        <dbReference type="Rhea" id="RHEA:10596"/>
        <dbReference type="Rhea" id="RHEA-COMP:10136"/>
        <dbReference type="Rhea" id="RHEA-COMP:20101"/>
        <dbReference type="ChEBI" id="CHEBI:15378"/>
        <dbReference type="ChEBI" id="CHEBI:30616"/>
        <dbReference type="ChEBI" id="CHEBI:46858"/>
        <dbReference type="ChEBI" id="CHEBI:61978"/>
        <dbReference type="ChEBI" id="CHEBI:456216"/>
        <dbReference type="EC" id="2.7.10.1"/>
    </reaction>
</comment>
<dbReference type="PANTHER" id="PTHR24416:SF46">
    <property type="entry name" value="MAST_STEM CELL GROWTH FACTOR RECEPTOR KIT"/>
    <property type="match status" value="1"/>
</dbReference>
<dbReference type="GO" id="GO:0030183">
    <property type="term" value="P:B cell differentiation"/>
    <property type="evidence" value="ECO:0007669"/>
    <property type="project" value="TreeGrafter"/>
</dbReference>
<feature type="disulfide bond" evidence="32">
    <location>
        <begin position="876"/>
        <end position="943"/>
    </location>
</feature>
<feature type="active site" description="Proton acceptor" evidence="26">
    <location>
        <position position="2283"/>
    </location>
</feature>
<keyword evidence="5" id="KW-1003">Cell membrane</keyword>
<evidence type="ECO:0000256" key="30">
    <source>
        <dbReference type="PIRSR" id="PIRSR500950-50"/>
    </source>
</evidence>
<evidence type="ECO:0000256" key="18">
    <source>
        <dbReference type="ARBA" id="ARBA00023157"/>
    </source>
</evidence>
<evidence type="ECO:0000256" key="1">
    <source>
        <dbReference type="ARBA" id="ARBA00004251"/>
    </source>
</evidence>
<dbReference type="InterPro" id="IPR001356">
    <property type="entry name" value="HD"/>
</dbReference>
<feature type="binding site" evidence="28">
    <location>
        <position position="2288"/>
    </location>
    <ligand>
        <name>Mg(2+)</name>
        <dbReference type="ChEBI" id="CHEBI:18420"/>
    </ligand>
</feature>
<dbReference type="PROSITE" id="PS50011">
    <property type="entry name" value="PROTEIN_KINASE_DOM"/>
    <property type="match status" value="2"/>
</dbReference>
<evidence type="ECO:0000256" key="11">
    <source>
        <dbReference type="ARBA" id="ARBA00022741"/>
    </source>
</evidence>
<evidence type="ECO:0000256" key="13">
    <source>
        <dbReference type="ARBA" id="ARBA00022840"/>
    </source>
</evidence>
<keyword evidence="21 35" id="KW-0393">Immunoglobulin domain</keyword>
<dbReference type="PROSITE" id="PS00107">
    <property type="entry name" value="PROTEIN_KINASE_ATP"/>
    <property type="match status" value="2"/>
</dbReference>
<feature type="domain" description="Ig-like" evidence="41">
    <location>
        <begin position="1696"/>
        <end position="1807"/>
    </location>
</feature>
<dbReference type="SUPFAM" id="SSF56112">
    <property type="entry name" value="Protein kinase-like (PK-like)"/>
    <property type="match status" value="2"/>
</dbReference>
<keyword evidence="8" id="KW-0808">Transferase</keyword>
<dbReference type="PROSITE" id="PS50835">
    <property type="entry name" value="IG_LIKE"/>
    <property type="match status" value="6"/>
</dbReference>
<evidence type="ECO:0000256" key="17">
    <source>
        <dbReference type="ARBA" id="ARBA00023137"/>
    </source>
</evidence>
<dbReference type="InterPro" id="IPR027290">
    <property type="entry name" value="PDGFRA"/>
</dbReference>
<feature type="transmembrane region" description="Helical" evidence="38">
    <location>
        <begin position="2018"/>
        <end position="2042"/>
    </location>
</feature>
<dbReference type="GO" id="GO:0030318">
    <property type="term" value="P:melanocyte differentiation"/>
    <property type="evidence" value="ECO:0007669"/>
    <property type="project" value="UniProtKB-ARBA"/>
</dbReference>
<dbReference type="GO" id="GO:0005524">
    <property type="term" value="F:ATP binding"/>
    <property type="evidence" value="ECO:0007669"/>
    <property type="project" value="UniProtKB-UniRule"/>
</dbReference>
<feature type="domain" description="Protein kinase" evidence="39">
    <location>
        <begin position="2086"/>
        <end position="2428"/>
    </location>
</feature>
<keyword evidence="10" id="KW-0677">Repeat</keyword>
<feature type="domain" description="Ig-like" evidence="41">
    <location>
        <begin position="784"/>
        <end position="851"/>
    </location>
</feature>
<dbReference type="InterPro" id="IPR036179">
    <property type="entry name" value="Ig-like_dom_sf"/>
</dbReference>
<evidence type="ECO:0000256" key="14">
    <source>
        <dbReference type="ARBA" id="ARBA00022843"/>
    </source>
</evidence>
<dbReference type="InterPro" id="IPR013098">
    <property type="entry name" value="Ig_I-set"/>
</dbReference>
<evidence type="ECO:0000256" key="7">
    <source>
        <dbReference type="ARBA" id="ARBA00022553"/>
    </source>
</evidence>
<keyword evidence="28" id="KW-0460">Magnesium</keyword>
<evidence type="ECO:0000256" key="27">
    <source>
        <dbReference type="PIRSR" id="PIRSR000615-2"/>
    </source>
</evidence>
<dbReference type="InterPro" id="IPR020635">
    <property type="entry name" value="Tyr_kinase_cat_dom"/>
</dbReference>
<dbReference type="EMBL" id="QBIY01012862">
    <property type="protein sequence ID" value="RXN15191.1"/>
    <property type="molecule type" value="Genomic_DNA"/>
</dbReference>
<dbReference type="Pfam" id="PF13927">
    <property type="entry name" value="Ig_3"/>
    <property type="match status" value="1"/>
</dbReference>
<dbReference type="FunFam" id="2.60.40.10:FF:000223">
    <property type="entry name" value="Platelet-derived growth factor receptor beta"/>
    <property type="match status" value="1"/>
</dbReference>
<evidence type="ECO:0000256" key="4">
    <source>
        <dbReference type="ARBA" id="ARBA00022473"/>
    </source>
</evidence>
<dbReference type="GO" id="GO:0003677">
    <property type="term" value="F:DNA binding"/>
    <property type="evidence" value="ECO:0007669"/>
    <property type="project" value="UniProtKB-UniRule"/>
</dbReference>
<dbReference type="InterPro" id="IPR050122">
    <property type="entry name" value="RTK"/>
</dbReference>
<evidence type="ECO:0000256" key="25">
    <source>
        <dbReference type="ARBA" id="ARBA00064866"/>
    </source>
</evidence>
<sequence>MSRSFYVDSLIIKDPARPALSEHTAQDFLIPIGMHSPGVMSVTAPVCPSRKTGTFCVCPLCVTSHIHSPRGGIPLLKGQGFSAGDAAFCQRVAHQQSPALAHPGHGHAPVCTPTSYSVTDPRRYHCLSLGASDNSHIQNGKRMRTAFTSTQLLELEREFSSNMYLSRLRRIEIATYLNLSEKQQFLQYERGKKSDAELAKGFDSTLVITDAEASNTGYYTCLYEGQPEKDTDIYVFVPDPDVPFVSEPAAETDETGKAIPCRATDPHSQVILRNLQSGDEVSVLYDHKIGFFGVLPPGRYVCETSVNEKTVQSIVYEVTNDKDKVQYILNIPKASVADTGRYECAVTNHLTGQTKSLNLGITVHESSFVEIISNGIGPVEVVSLLEEKEFTIYIDADPEPKVRWLKDGLPLDDSYISTKTTHLEGLRYENILVLRHPIEEDSGIYEIVASTGSKTSRFTFKLLVEAMYPDLPQSVLAPVMWPQRDSMEVTLHSTFRLTCRGQVELSWHSPVYLHDQIDSEKKGLFISTVTVGDATAAHTGEYICYYDSSNNTEETSIYIYVPDPETPFVPSMAPFENHVLTSHDEMEIPCRVTDPSASVSLINMETNQVLPSVYDTKRGFIGLFGAGTYVCRALINGQQHDSIEYIVHGWTGGSDVQVELRAQKKALLVGETIIVDCVTRGSEMLEDHWKYPGKLADRGVKTVKENKRDLEIHYTLTVANASPKDSGVYACSITDIMSNESQTKQLTITVYDREFVHLNSVTGPVETAKLDEVREFKVDIQSFPAPKITWLKDGSVLGDVAAEITTNLLKIDETSYQSVLTLIRAKGEDSGNYTIRAETGSQIASNSFYLQVKVPPVIVDLMDIHHGSAAGQEVVCTAGGSPAPDVDWYICKNIKHCANDSSQWMPLPINSTDITVELQMDVDNHIESHIIFHHLESTIAVRCLARNDMGAVSREKPRYEIRWRVIESVSPDGHEYIYVDPMQLPYDSRWEFPRDSLVLGRVLGSGAFGKVVEGTAYGLSRSQPVMKVAVKMLKPTARSSEKQALMSELKIMTHLGPHLNIVNLLGACTKSGPIYIITEYCFYGDLVNYLHKNRDGFLSRHTEKGKKDLDIFGINPADESSRSYVILSFEGKGDYMDMKQADTMQYVPMLEMSEASKYSPIQRSDYDHPPSHRQFNESEVENLLSDDTNEGLTTVDLLSFTYQVARGMEFLASKNCVHRDLAARNVLLSQGKIVKICDFGLARDIMHDNNYVSKGSTFLPVKWMAPESIFDNLYTTLSDVWSYGILLWEIFSLGGTPYPGMVVDSSFYNKIKSGYRMAKPEHASSDVYELMMKCWNSEPEKRPSFHNLSDTVASLLPSGYKRCYERVNHDFLKSDHPAVTRVQCIDNDDAYMGVLYKNQGKLKDRESGFDEQRLSSDSGYIIPLPDLDPLSNEDYSKRNRHSSQTSEESAIETGSSSSMTKREGETLEDITLLDEMCLDSGDLVEDSFLSGRMSIAPQDSMSALDEPQSRPTITPEGPQFTVPLNSEFSLHCQSNSTVHWLREGRSTRLFKEQRQGQVTVLKVSKAGPQHIGKYSCLEESGEKSSIYVFVKAFLSADPENPFRRSIMFDFVAGEGETTTIPCLATDPHMTDLHLQKCDGQPLPSSLRYSSSIETGITLQDVRKDFEGCYICAGILDGNTVKSGQYQLNVRLVPGAPPVISLGQPQKVLLVQGEELSLSCNTSNVNSDITIKWKAPQGVLPNKLSVCFSFACAKQPSVQQFSSILTEPISHLRNATLNLGSVTRQDAGNYICEARNERGTSAKTVWVEIYDKGFINLTNVNNSTKRVRAGESLSLRVVMNAYPKPHTFSWSYSGVKLTNTTDHVITSRSHGNSYISELKLVRLKVLESGIYIFSCSNRDATVHQTFEVHVISKPQIVSYEGPTDGQVRCVAEGYPTPQIKWYYCDQPHSRCSNLLNATQEEEDVVTITMTNPPFGKGTVDSRINITKNTYATLECVASANGEIVYTLFSISESTVPHELFTPLLIGFVAAAVILVLILIVLTYKYMQKPKYQIQWKVIEGIHGNSYVYIDPTQLPYDHQWEFPRDKLRFGKTLGSGAFGKVVEATAYGMSKADTVMTVAVKMLKPSAHATEKEALMSELKVLSYLGNHINIVNLLGACTIGGPTLVITEYCCFGDLLNFLRRRRESFYFTTLGEDSYYRNVTLQPEPNESRNGYMTMKPSVMGLLSSENRRSLNKGDSYSDSDAVSEILQEDGMTLDTEDLLSFSYQVAKGMDFLASKNCIHRDLAARNILLTQGRVAKICDFGLARDITTDSNYVVKGNARLPVKWMSPESIFECVYTFESDVWSYGILLWEIFSLGSSPYPGMPVDSKFYKMIKEGYRMDSPEFAPSEMYEIMHSCWDADPFKRPSFSKIVEKIEQQISDSTKHIYLNFSSRLPAAPGSREESSSHVQRLNSVGSHSTTTQPLLSSNDVFLESTRHPPV</sequence>
<dbReference type="FunFam" id="1.10.510.10:FF:000177">
    <property type="entry name" value="Mast/stem cell growth factor receptor"/>
    <property type="match status" value="1"/>
</dbReference>
<dbReference type="PANTHER" id="PTHR24416">
    <property type="entry name" value="TYROSINE-PROTEIN KINASE RECEPTOR"/>
    <property type="match status" value="1"/>
</dbReference>
<dbReference type="SUPFAM" id="SSF48726">
    <property type="entry name" value="Immunoglobulin"/>
    <property type="match status" value="10"/>
</dbReference>
<dbReference type="GO" id="GO:0043235">
    <property type="term" value="C:receptor complex"/>
    <property type="evidence" value="ECO:0007669"/>
    <property type="project" value="TreeGrafter"/>
</dbReference>
<evidence type="ECO:0000313" key="42">
    <source>
        <dbReference type="EMBL" id="RXN15191.1"/>
    </source>
</evidence>
<feature type="domain" description="Homeobox" evidence="40">
    <location>
        <begin position="138"/>
        <end position="183"/>
    </location>
</feature>
<dbReference type="SUPFAM" id="SSF46689">
    <property type="entry name" value="Homeodomain-like"/>
    <property type="match status" value="1"/>
</dbReference>
<dbReference type="PROSITE" id="PS50071">
    <property type="entry name" value="HOMEOBOX_2"/>
    <property type="match status" value="1"/>
</dbReference>
<dbReference type="InterPro" id="IPR009057">
    <property type="entry name" value="Homeodomain-like_sf"/>
</dbReference>
<evidence type="ECO:0000256" key="9">
    <source>
        <dbReference type="ARBA" id="ARBA00022692"/>
    </source>
</evidence>
<feature type="binding site" evidence="27 34">
    <location>
        <position position="2120"/>
    </location>
    <ligand>
        <name>ATP</name>
        <dbReference type="ChEBI" id="CHEBI:30616"/>
    </ligand>
</feature>
<evidence type="ECO:0000256" key="20">
    <source>
        <dbReference type="ARBA" id="ARBA00023180"/>
    </source>
</evidence>
<feature type="domain" description="Ig-like" evidence="41">
    <location>
        <begin position="1511"/>
        <end position="1576"/>
    </location>
</feature>
<evidence type="ECO:0000256" key="29">
    <source>
        <dbReference type="PIRSR" id="PIRSR000615-4"/>
    </source>
</evidence>
<dbReference type="SMART" id="SM00409">
    <property type="entry name" value="IG"/>
    <property type="match status" value="11"/>
</dbReference>
<keyword evidence="12" id="KW-0418">Kinase</keyword>
<evidence type="ECO:0000256" key="26">
    <source>
        <dbReference type="PIRSR" id="PIRSR000615-1"/>
    </source>
</evidence>
<feature type="binding site" evidence="27">
    <location>
        <position position="2287"/>
    </location>
    <ligand>
        <name>ATP</name>
        <dbReference type="ChEBI" id="CHEBI:30616"/>
    </ligand>
</feature>
<feature type="domain" description="Ig-like" evidence="41">
    <location>
        <begin position="670"/>
        <end position="749"/>
    </location>
</feature>
<organism evidence="42 43">
    <name type="scientific">Labeo rohita</name>
    <name type="common">Indian major carp</name>
    <name type="synonym">Cyprinus rohita</name>
    <dbReference type="NCBI Taxonomy" id="84645"/>
    <lineage>
        <taxon>Eukaryota</taxon>
        <taxon>Metazoa</taxon>
        <taxon>Chordata</taxon>
        <taxon>Craniata</taxon>
        <taxon>Vertebrata</taxon>
        <taxon>Euteleostomi</taxon>
        <taxon>Actinopterygii</taxon>
        <taxon>Neopterygii</taxon>
        <taxon>Teleostei</taxon>
        <taxon>Ostariophysi</taxon>
        <taxon>Cypriniformes</taxon>
        <taxon>Cyprinidae</taxon>
        <taxon>Labeoninae</taxon>
        <taxon>Labeonini</taxon>
        <taxon>Labeo</taxon>
    </lineage>
</organism>
<feature type="active site" description="Proton acceptor" evidence="30">
    <location>
        <position position="1220"/>
    </location>
</feature>
<evidence type="ECO:0000256" key="8">
    <source>
        <dbReference type="ARBA" id="ARBA00022679"/>
    </source>
</evidence>
<dbReference type="Pfam" id="PF07679">
    <property type="entry name" value="I-set"/>
    <property type="match status" value="3"/>
</dbReference>
<dbReference type="GO" id="GO:0019838">
    <property type="term" value="F:growth factor binding"/>
    <property type="evidence" value="ECO:0007669"/>
    <property type="project" value="TreeGrafter"/>
</dbReference>
<dbReference type="InterPro" id="IPR003598">
    <property type="entry name" value="Ig_sub2"/>
</dbReference>
<keyword evidence="14" id="KW-0832">Ubl conjugation</keyword>
<evidence type="ECO:0000256" key="38">
    <source>
        <dbReference type="SAM" id="Phobius"/>
    </source>
</evidence>
<evidence type="ECO:0000256" key="2">
    <source>
        <dbReference type="ARBA" id="ARBA00011902"/>
    </source>
</evidence>
<comment type="similarity">
    <text evidence="35">Belongs to the protein kinase superfamily. Tyr protein kinase family. CSF-1/PDGF receptor subfamily.</text>
</comment>
<dbReference type="Proteomes" id="UP000290572">
    <property type="component" value="Unassembled WGS sequence"/>
</dbReference>
<keyword evidence="9 35" id="KW-0812">Transmembrane</keyword>
<keyword evidence="17" id="KW-0829">Tyrosine-protein kinase</keyword>
<evidence type="ECO:0000259" key="40">
    <source>
        <dbReference type="PROSITE" id="PS50071"/>
    </source>
</evidence>
<evidence type="ECO:0000256" key="10">
    <source>
        <dbReference type="ARBA" id="ARBA00022737"/>
    </source>
</evidence>
<protein>
    <recommendedName>
        <fullName evidence="3">Platelet-derived growth factor receptor alpha</fullName>
        <ecNumber evidence="2">2.7.10.1</ecNumber>
    </recommendedName>
    <alternativeName>
        <fullName evidence="23">Alpha platelet-derived growth factor receptor</fullName>
    </alternativeName>
    <alternativeName>
        <fullName evidence="22">Alpha-type platelet-derived growth factor receptor</fullName>
    </alternativeName>
</protein>
<dbReference type="InterPro" id="IPR011009">
    <property type="entry name" value="Kinase-like_dom_sf"/>
</dbReference>
<dbReference type="GO" id="GO:0006935">
    <property type="term" value="P:chemotaxis"/>
    <property type="evidence" value="ECO:0007669"/>
    <property type="project" value="UniProtKB-KW"/>
</dbReference>
<evidence type="ECO:0000256" key="6">
    <source>
        <dbReference type="ARBA" id="ARBA00022500"/>
    </source>
</evidence>
<dbReference type="InterPro" id="IPR001824">
    <property type="entry name" value="Tyr_kinase_rcpt_3_CS"/>
</dbReference>
<dbReference type="InterPro" id="IPR013783">
    <property type="entry name" value="Ig-like_fold"/>
</dbReference>
<keyword evidence="6" id="KW-0145">Chemotaxis</keyword>
<evidence type="ECO:0000256" key="5">
    <source>
        <dbReference type="ARBA" id="ARBA00022475"/>
    </source>
</evidence>
<dbReference type="PRINTS" id="PR01832">
    <property type="entry name" value="VEGFRECEPTOR"/>
</dbReference>
<keyword evidence="20" id="KW-0325">Glycoprotein</keyword>
<reference evidence="42 43" key="1">
    <citation type="submission" date="2018-03" db="EMBL/GenBank/DDBJ databases">
        <title>Draft genome sequence of Rohu Carp (Labeo rohita).</title>
        <authorList>
            <person name="Das P."/>
            <person name="Kushwaha B."/>
            <person name="Joshi C.G."/>
            <person name="Kumar D."/>
            <person name="Nagpure N.S."/>
            <person name="Sahoo L."/>
            <person name="Das S.P."/>
            <person name="Bit A."/>
            <person name="Patnaik S."/>
            <person name="Meher P.K."/>
            <person name="Jayasankar P."/>
            <person name="Koringa P.G."/>
            <person name="Patel N.V."/>
            <person name="Hinsu A.T."/>
            <person name="Kumar R."/>
            <person name="Pandey M."/>
            <person name="Agarwal S."/>
            <person name="Srivastava S."/>
            <person name="Singh M."/>
            <person name="Iquebal M.A."/>
            <person name="Jaiswal S."/>
            <person name="Angadi U.B."/>
            <person name="Kumar N."/>
            <person name="Raza M."/>
            <person name="Shah T.M."/>
            <person name="Rai A."/>
            <person name="Jena J.K."/>
        </authorList>
    </citation>
    <scope>NUCLEOTIDE SEQUENCE [LARGE SCALE GENOMIC DNA]</scope>
    <source>
        <strain evidence="42">DASCIFA01</strain>
        <tissue evidence="42">Testis</tissue>
    </source>
</reference>
<comment type="caution">
    <text evidence="42">The sequence shown here is derived from an EMBL/GenBank/DDBJ whole genome shotgun (WGS) entry which is preliminary data.</text>
</comment>
<dbReference type="GO" id="GO:0038109">
    <property type="term" value="P:Kit signaling pathway"/>
    <property type="evidence" value="ECO:0007669"/>
    <property type="project" value="TreeGrafter"/>
</dbReference>
<gene>
    <name evidence="42" type="ORF">ROHU_028241</name>
</gene>
<feature type="binding site" evidence="31 34">
    <location>
        <position position="1031"/>
    </location>
    <ligand>
        <name>ATP</name>
        <dbReference type="ChEBI" id="CHEBI:30616"/>
    </ligand>
</feature>
<feature type="binding site" evidence="31">
    <location>
        <begin position="1003"/>
        <end position="1011"/>
    </location>
    <ligand>
        <name>ATP</name>
        <dbReference type="ChEBI" id="CHEBI:30616"/>
    </ligand>
</feature>
<dbReference type="InterPro" id="IPR017441">
    <property type="entry name" value="Protein_kinase_ATP_BS"/>
</dbReference>
<dbReference type="Gene3D" id="1.10.10.60">
    <property type="entry name" value="Homeodomain-like"/>
    <property type="match status" value="1"/>
</dbReference>
<keyword evidence="7" id="KW-0597">Phosphoprotein</keyword>
<dbReference type="SMART" id="SM00389">
    <property type="entry name" value="HOX"/>
    <property type="match status" value="1"/>
</dbReference>
<evidence type="ECO:0000256" key="12">
    <source>
        <dbReference type="ARBA" id="ARBA00022777"/>
    </source>
</evidence>
<evidence type="ECO:0000256" key="35">
    <source>
        <dbReference type="RuleBase" id="RU000311"/>
    </source>
</evidence>
<evidence type="ECO:0000256" key="36">
    <source>
        <dbReference type="RuleBase" id="RU000682"/>
    </source>
</evidence>
<evidence type="ECO:0000256" key="23">
    <source>
        <dbReference type="ARBA" id="ARBA00030503"/>
    </source>
</evidence>
<dbReference type="FunFam" id="3.30.200.20:FF:000025">
    <property type="entry name" value="Platelet-derived growth factor receptor alpha"/>
    <property type="match status" value="2"/>
</dbReference>
<keyword evidence="18 32" id="KW-1015">Disulfide bond</keyword>
<evidence type="ECO:0000256" key="33">
    <source>
        <dbReference type="PROSITE-ProRule" id="PRU00108"/>
    </source>
</evidence>
<keyword evidence="28" id="KW-0479">Metal-binding</keyword>
<feature type="region of interest" description="Disordered" evidence="37">
    <location>
        <begin position="2437"/>
        <end position="2480"/>
    </location>
</feature>
<evidence type="ECO:0000256" key="15">
    <source>
        <dbReference type="ARBA" id="ARBA00022989"/>
    </source>
</evidence>
<feature type="disulfide bond" evidence="32">
    <location>
        <begin position="677"/>
        <end position="731"/>
    </location>
</feature>
<comment type="subunit">
    <text evidence="25">Interacts with homodimeric pdgfa, pdgfb and pdgfc, and with heterodimers formed by pdgfa and pdgfb. Monomer in the absence of bound ligand. Interaction with dimeric pdgfa, pdgfb and/or pdgfc leads to receptor dimerization, where both pdgfra homodimers and heterodimers with pdgfrb are observed.</text>
</comment>
<evidence type="ECO:0000256" key="28">
    <source>
        <dbReference type="PIRSR" id="PIRSR000615-3"/>
    </source>
</evidence>
<keyword evidence="33 36" id="KW-0539">Nucleus</keyword>
<dbReference type="CDD" id="cd00086">
    <property type="entry name" value="homeodomain"/>
    <property type="match status" value="1"/>
</dbReference>
<keyword evidence="15 38" id="KW-1133">Transmembrane helix</keyword>
<dbReference type="Gene3D" id="3.30.200.20">
    <property type="entry name" value="Phosphorylase Kinase, domain 1"/>
    <property type="match status" value="2"/>
</dbReference>
<dbReference type="SMART" id="SM00408">
    <property type="entry name" value="IGc2"/>
    <property type="match status" value="7"/>
</dbReference>
<keyword evidence="11 27" id="KW-0547">Nucleotide-binding</keyword>
<accession>A0A498M3R6</accession>
<dbReference type="PROSITE" id="PS00240">
    <property type="entry name" value="RECEPTOR_TYR_KIN_III"/>
    <property type="match status" value="2"/>
</dbReference>
<dbReference type="GO" id="GO:0097324">
    <property type="term" value="P:melanocyte migration"/>
    <property type="evidence" value="ECO:0007669"/>
    <property type="project" value="UniProtKB-ARBA"/>
</dbReference>
<evidence type="ECO:0000256" key="3">
    <source>
        <dbReference type="ARBA" id="ARBA00016938"/>
    </source>
</evidence>
<feature type="domain" description="Protein kinase" evidence="39">
    <location>
        <begin position="997"/>
        <end position="1372"/>
    </location>
</feature>
<evidence type="ECO:0000256" key="16">
    <source>
        <dbReference type="ARBA" id="ARBA00023136"/>
    </source>
</evidence>
<keyword evidence="33 36" id="KW-0371">Homeobox</keyword>
<dbReference type="InterPro" id="IPR008266">
    <property type="entry name" value="Tyr_kinase_AS"/>
</dbReference>
<dbReference type="FunFam" id="1.10.510.10:FF:000140">
    <property type="entry name" value="Platelet-derived growth factor receptor beta"/>
    <property type="match status" value="1"/>
</dbReference>
<keyword evidence="4" id="KW-0217">Developmental protein</keyword>
<dbReference type="PROSITE" id="PS00109">
    <property type="entry name" value="PROTEIN_KINASE_TYR"/>
    <property type="match status" value="2"/>
</dbReference>
<keyword evidence="33 36" id="KW-0238">DNA-binding</keyword>
<dbReference type="InterPro" id="IPR007110">
    <property type="entry name" value="Ig-like_dom"/>
</dbReference>
<feature type="disulfide bond" evidence="32">
    <location>
        <begin position="499"/>
        <end position="544"/>
    </location>
</feature>
<evidence type="ECO:0000256" key="19">
    <source>
        <dbReference type="ARBA" id="ARBA00023170"/>
    </source>
</evidence>
<evidence type="ECO:0000256" key="37">
    <source>
        <dbReference type="SAM" id="MobiDB-lite"/>
    </source>
</evidence>
<feature type="binding site" evidence="28">
    <location>
        <position position="2065"/>
    </location>
    <ligand>
        <name>Mg(2+)</name>
        <dbReference type="ChEBI" id="CHEBI:18420"/>
    </ligand>
</feature>
<dbReference type="InterPro" id="IPR003599">
    <property type="entry name" value="Ig_sub"/>
</dbReference>
<evidence type="ECO:0000256" key="22">
    <source>
        <dbReference type="ARBA" id="ARBA00029782"/>
    </source>
</evidence>
<dbReference type="PIRSF" id="PIRSF500950">
    <property type="entry name" value="Alpha-PDGF_receptor"/>
    <property type="match status" value="1"/>
</dbReference>
<dbReference type="GO" id="GO:0005634">
    <property type="term" value="C:nucleus"/>
    <property type="evidence" value="ECO:0007669"/>
    <property type="project" value="UniProtKB-SubCell"/>
</dbReference>
<comment type="subcellular location">
    <subcellularLocation>
        <location evidence="1">Cell membrane</location>
        <topology evidence="1">Single-pass type I membrane protein</topology>
    </subcellularLocation>
    <subcellularLocation>
        <location evidence="35">Membrane</location>
        <topology evidence="35">Single-pass type I membrane protein</topology>
    </subcellularLocation>
    <subcellularLocation>
        <location evidence="33 36">Nucleus</location>
    </subcellularLocation>
</comment>
<feature type="disulfide bond" evidence="32">
    <location>
        <begin position="590"/>
        <end position="631"/>
    </location>
</feature>
<feature type="domain" description="Ig-like" evidence="41">
    <location>
        <begin position="240"/>
        <end position="360"/>
    </location>
</feature>
<dbReference type="STRING" id="84645.A0A498M3R6"/>
<dbReference type="SMART" id="SM00219">
    <property type="entry name" value="TyrKc"/>
    <property type="match status" value="2"/>
</dbReference>
<proteinExistence type="inferred from homology"/>
<dbReference type="FunFam" id="2.60.40.10:FF:000720">
    <property type="entry name" value="Platelet-derived growth factor receptor alpha"/>
    <property type="match status" value="1"/>
</dbReference>
<feature type="binding site" evidence="27">
    <location>
        <begin position="2093"/>
        <end position="2100"/>
    </location>
    <ligand>
        <name>ATP</name>
        <dbReference type="ChEBI" id="CHEBI:30616"/>
    </ligand>
</feature>
<evidence type="ECO:0000256" key="31">
    <source>
        <dbReference type="PIRSR" id="PIRSR500950-51"/>
    </source>
</evidence>
<dbReference type="Gene3D" id="1.10.510.10">
    <property type="entry name" value="Transferase(Phosphotransferase) domain 1"/>
    <property type="match status" value="2"/>
</dbReference>
<dbReference type="Pfam" id="PF00046">
    <property type="entry name" value="Homeodomain"/>
    <property type="match status" value="1"/>
</dbReference>
<feature type="binding site" evidence="28">
    <location>
        <position position="2301"/>
    </location>
    <ligand>
        <name>Mg(2+)</name>
        <dbReference type="ChEBI" id="CHEBI:18420"/>
    </ligand>
</feature>
<name>A0A498M3R6_LABRO</name>
<feature type="domain" description="Ig-like" evidence="41">
    <location>
        <begin position="1905"/>
        <end position="2010"/>
    </location>
</feature>
<feature type="site" description="Important for interaction with phosphotyrosine-binding proteins" evidence="29">
    <location>
        <position position="2427"/>
    </location>
</feature>
<feature type="binding site" evidence="27">
    <location>
        <begin position="2168"/>
        <end position="2174"/>
    </location>
    <ligand>
        <name>ATP</name>
        <dbReference type="ChEBI" id="CHEBI:30616"/>
    </ligand>
</feature>
<feature type="compositionally biased region" description="Basic and acidic residues" evidence="37">
    <location>
        <begin position="1405"/>
        <end position="1414"/>
    </location>
</feature>
<keyword evidence="13 27" id="KW-0067">ATP-binding</keyword>
<dbReference type="EC" id="2.7.10.1" evidence="2"/>
<keyword evidence="19 35" id="KW-0675">Receptor</keyword>
<dbReference type="Pfam" id="PF25305">
    <property type="entry name" value="Ig_PDGFR_d4"/>
    <property type="match status" value="2"/>
</dbReference>
<keyword evidence="43" id="KW-1185">Reference proteome</keyword>
<dbReference type="Gene3D" id="2.60.40.10">
    <property type="entry name" value="Immunoglobulins"/>
    <property type="match status" value="13"/>
</dbReference>
<evidence type="ECO:0000259" key="41">
    <source>
        <dbReference type="PROSITE" id="PS50835"/>
    </source>
</evidence>
<evidence type="ECO:0000256" key="21">
    <source>
        <dbReference type="ARBA" id="ARBA00023319"/>
    </source>
</evidence>
<dbReference type="PIRSF" id="PIRSF000615">
    <property type="entry name" value="TyrPK_CSF1-R"/>
    <property type="match status" value="1"/>
</dbReference>
<dbReference type="GO" id="GO:0005886">
    <property type="term" value="C:plasma membrane"/>
    <property type="evidence" value="ECO:0007669"/>
    <property type="project" value="UniProtKB-SubCell"/>
</dbReference>
<evidence type="ECO:0000313" key="43">
    <source>
        <dbReference type="Proteomes" id="UP000290572"/>
    </source>
</evidence>
<evidence type="ECO:0000256" key="32">
    <source>
        <dbReference type="PIRSR" id="PIRSR500950-52"/>
    </source>
</evidence>